<evidence type="ECO:0000259" key="1">
    <source>
        <dbReference type="Pfam" id="PF13392"/>
    </source>
</evidence>
<gene>
    <name evidence="2" type="ORF">GCM10022207_12120</name>
</gene>
<accession>A0ABP7JQD2</accession>
<name>A0ABP7JQD2_9ACTN</name>
<dbReference type="CDD" id="cd00085">
    <property type="entry name" value="HNHc"/>
    <property type="match status" value="1"/>
</dbReference>
<dbReference type="EMBL" id="BAAAZA010000003">
    <property type="protein sequence ID" value="GAA3851358.1"/>
    <property type="molecule type" value="Genomic_DNA"/>
</dbReference>
<evidence type="ECO:0000313" key="3">
    <source>
        <dbReference type="Proteomes" id="UP001501563"/>
    </source>
</evidence>
<keyword evidence="3" id="KW-1185">Reference proteome</keyword>
<reference evidence="3" key="1">
    <citation type="journal article" date="2019" name="Int. J. Syst. Evol. Microbiol.">
        <title>The Global Catalogue of Microorganisms (GCM) 10K type strain sequencing project: providing services to taxonomists for standard genome sequencing and annotation.</title>
        <authorList>
            <consortium name="The Broad Institute Genomics Platform"/>
            <consortium name="The Broad Institute Genome Sequencing Center for Infectious Disease"/>
            <person name="Wu L."/>
            <person name="Ma J."/>
        </authorList>
    </citation>
    <scope>NUCLEOTIDE SEQUENCE [LARGE SCALE GENOMIC DNA]</scope>
    <source>
        <strain evidence="3">JCM 16578</strain>
    </source>
</reference>
<proteinExistence type="predicted"/>
<comment type="caution">
    <text evidence="2">The sequence shown here is derived from an EMBL/GenBank/DDBJ whole genome shotgun (WGS) entry which is preliminary data.</text>
</comment>
<evidence type="ECO:0000313" key="2">
    <source>
        <dbReference type="EMBL" id="GAA3851358.1"/>
    </source>
</evidence>
<sequence>MRDAEQAGGNGGKAMADRYDRGALATAVAESHTWNGLMRRLGLKPSGGRRRVLQERVAAHGIDTGHFRQRSSWLRYPDDAIAAAVASSTTLREVALKLGATPATGTLTHLRRRITAAGIDIGHFPGVDRPYTLPRFTDGELRIAAASAPSVRGAAGALGVPDDDRSRAALSRMFRERKVDTSHFRNARLAIPEQALRAAVAEATSYADAMRALELEVTDTNHRRVRRKAAQLGLDTSHFKRRPRAAVHTSRRAPTAGRVLVILPAGSPRTNRARLHAALQESGIAHRCVSCGNAGEWLGREITLQIDHINGDWLDNRIENLRYLCPNCHALTATWCRRKDRRAAGPTGSPVD</sequence>
<dbReference type="Proteomes" id="UP001501563">
    <property type="component" value="Unassembled WGS sequence"/>
</dbReference>
<protein>
    <recommendedName>
        <fullName evidence="1">HNH nuclease domain-containing protein</fullName>
    </recommendedName>
</protein>
<dbReference type="InterPro" id="IPR003615">
    <property type="entry name" value="HNH_nuc"/>
</dbReference>
<organism evidence="2 3">
    <name type="scientific">Streptomyces lannensis</name>
    <dbReference type="NCBI Taxonomy" id="766498"/>
    <lineage>
        <taxon>Bacteria</taxon>
        <taxon>Bacillati</taxon>
        <taxon>Actinomycetota</taxon>
        <taxon>Actinomycetes</taxon>
        <taxon>Kitasatosporales</taxon>
        <taxon>Streptomycetaceae</taxon>
        <taxon>Streptomyces</taxon>
    </lineage>
</organism>
<dbReference type="Pfam" id="PF13392">
    <property type="entry name" value="HNH_3"/>
    <property type="match status" value="1"/>
</dbReference>
<feature type="domain" description="HNH nuclease" evidence="1">
    <location>
        <begin position="304"/>
        <end position="324"/>
    </location>
</feature>